<proteinExistence type="predicted"/>
<organism evidence="1 2">
    <name type="scientific">Actinacidiphila yanglinensis</name>
    <dbReference type="NCBI Taxonomy" id="310779"/>
    <lineage>
        <taxon>Bacteria</taxon>
        <taxon>Bacillati</taxon>
        <taxon>Actinomycetota</taxon>
        <taxon>Actinomycetes</taxon>
        <taxon>Kitasatosporales</taxon>
        <taxon>Streptomycetaceae</taxon>
        <taxon>Actinacidiphila</taxon>
    </lineage>
</organism>
<dbReference type="AlphaFoldDB" id="A0A1H5YLV0"/>
<name>A0A1H5YLV0_9ACTN</name>
<keyword evidence="2" id="KW-1185">Reference proteome</keyword>
<gene>
    <name evidence="1" type="ORF">SAMN05216223_10446</name>
</gene>
<evidence type="ECO:0000313" key="2">
    <source>
        <dbReference type="Proteomes" id="UP000236754"/>
    </source>
</evidence>
<reference evidence="1 2" key="1">
    <citation type="submission" date="2016-10" db="EMBL/GenBank/DDBJ databases">
        <authorList>
            <person name="de Groot N.N."/>
        </authorList>
    </citation>
    <scope>NUCLEOTIDE SEQUENCE [LARGE SCALE GENOMIC DNA]</scope>
    <source>
        <strain evidence="1 2">CGMCC 4.2023</strain>
    </source>
</reference>
<dbReference type="Proteomes" id="UP000236754">
    <property type="component" value="Unassembled WGS sequence"/>
</dbReference>
<accession>A0A1H5YLV0</accession>
<dbReference type="EMBL" id="FNVU01000004">
    <property type="protein sequence ID" value="SEG24974.1"/>
    <property type="molecule type" value="Genomic_DNA"/>
</dbReference>
<evidence type="ECO:0000313" key="1">
    <source>
        <dbReference type="EMBL" id="SEG24974.1"/>
    </source>
</evidence>
<sequence>MFFVMVRVGQARRAAARWVGRYGRGSEGYLGAYVSGSTVGMPDDAELPATSDIDVVVVSGSAQPPPKLGKIRHEGALLEVTTLPWSALDPPARVLESYHLAGSFRTDTLLDDPTGRLAQLRAYVEPRFARPRWVLRRCADARTRIESGLEAFDPAAPFHQALTAWLFPAAVTTHVILVAALRNPTVRLRYRAARVALEEYGHAGLYPELLGLLGCAEVSAERVGRHLDALAATFDATAAVARTRFPFSGDLTPEARPVAIDGSRALVDGGEHREAVFWILATFARCHAVLAADAPGLGAELEPDFRSAARELAGVDAAGSLPGRVAEVGAFVPRVWRTAEAMVGSPGER</sequence>
<protein>
    <submittedName>
        <fullName evidence="1">Uncharacterized protein</fullName>
    </submittedName>
</protein>